<dbReference type="InterPro" id="IPR027417">
    <property type="entry name" value="P-loop_NTPase"/>
</dbReference>
<gene>
    <name evidence="2" type="ORF">I7I51_03952</name>
</gene>
<dbReference type="EMBL" id="CP069111">
    <property type="protein sequence ID" value="QSS61775.1"/>
    <property type="molecule type" value="Genomic_DNA"/>
</dbReference>
<dbReference type="Gene3D" id="3.40.50.300">
    <property type="entry name" value="P-loop containing nucleotide triphosphate hydrolases"/>
    <property type="match status" value="1"/>
</dbReference>
<dbReference type="PANTHER" id="PTHR46411:SF3">
    <property type="entry name" value="AAA+ ATPASE DOMAIN-CONTAINING PROTEIN"/>
    <property type="match status" value="1"/>
</dbReference>
<dbReference type="GO" id="GO:0005524">
    <property type="term" value="F:ATP binding"/>
    <property type="evidence" value="ECO:0007669"/>
    <property type="project" value="InterPro"/>
</dbReference>
<dbReference type="OrthoDB" id="10042665at2759"/>
<dbReference type="PANTHER" id="PTHR46411">
    <property type="entry name" value="FAMILY ATPASE, PUTATIVE-RELATED"/>
    <property type="match status" value="1"/>
</dbReference>
<dbReference type="Pfam" id="PF00004">
    <property type="entry name" value="AAA"/>
    <property type="match status" value="1"/>
</dbReference>
<dbReference type="InterPro" id="IPR003959">
    <property type="entry name" value="ATPase_AAA_core"/>
</dbReference>
<name>A0A8A1M7U2_AJECA</name>
<protein>
    <recommendedName>
        <fullName evidence="1">AAA+ ATPase domain-containing protein</fullName>
    </recommendedName>
</protein>
<proteinExistence type="predicted"/>
<dbReference type="InterPro" id="IPR054289">
    <property type="entry name" value="DUF7025"/>
</dbReference>
<dbReference type="AlphaFoldDB" id="A0A8A1M7U2"/>
<evidence type="ECO:0000259" key="1">
    <source>
        <dbReference type="SMART" id="SM00382"/>
    </source>
</evidence>
<dbReference type="SUPFAM" id="SSF52540">
    <property type="entry name" value="P-loop containing nucleoside triphosphate hydrolases"/>
    <property type="match status" value="1"/>
</dbReference>
<sequence length="799" mass="90706">MRGSSFDVFGGMISMNSEQEDWKIWSREILFRALTIRNEERIAQGASHGLGRYGQRILRMDSPSLEGVKLSYHGHPAMQQNGKFPYPASSLYVTRDGLKELFEAVLEGRTPSSSEGIVCGPDKPENGEKEDIKIRASKLECKAIREVWSDKAYAYKIVDSPRSPDVSDLDEYVIVVRTRIDRKTREPTVYVDIKSVGLRDIIRTVLREVRTASLDEDKPVVERNVLYHFLPELEAYRESVTDEETATPESLKHLDLLILHLQEAYKSTAERLCSLLSRRKITYDLLWALFRPNMPVYTTCRGTGKPRCVAYSFGGEKTTPQGEEYFELQSRYFDFDGKVFGEAVEALAINKFHGVKRIENLPAFPLVYHPEDNIRERLIASGRTFVSMLGSHYCQYDGTAFFQQKNDLIRVPVNGRIMIDAPCFRNVNPNYPRLQTMKPEVFDPWSGATKNKSVSRVRSNGMNPTEMEEDNLLICSPTLLGFSLFNKLWAEFAVADISDIEFSPLPFDSLVIDEEKKQVAIALAESRVDRTGRPALNDIIIGKGLGVIFLLHGHPGVGKTLTAEAIAERQERPLYSISAGELSSEAAVLEEQLTRIFRIASFWNAILLLDEVDVFVQKHCPVQLERNRLVSIFLCKLEYYDGIFFLTTNLLQYDNLKPAARKSILLNFLKAADAEIDEDDLNIFAETKLNGRQIKNMIKLAHSLATWDRKPLSAGHIRTALKANGDRQFTMRLEAPNIKPMMELANLMASREHGEFYGELTATYGWIWNLVLYTLNELLTNQEEKCAATRALAQGLKHT</sequence>
<organism evidence="2 3">
    <name type="scientific">Ajellomyces capsulatus</name>
    <name type="common">Darling's disease fungus</name>
    <name type="synonym">Histoplasma capsulatum</name>
    <dbReference type="NCBI Taxonomy" id="5037"/>
    <lineage>
        <taxon>Eukaryota</taxon>
        <taxon>Fungi</taxon>
        <taxon>Dikarya</taxon>
        <taxon>Ascomycota</taxon>
        <taxon>Pezizomycotina</taxon>
        <taxon>Eurotiomycetes</taxon>
        <taxon>Eurotiomycetidae</taxon>
        <taxon>Onygenales</taxon>
        <taxon>Ajellomycetaceae</taxon>
        <taxon>Histoplasma</taxon>
    </lineage>
</organism>
<dbReference type="GO" id="GO:0016887">
    <property type="term" value="F:ATP hydrolysis activity"/>
    <property type="evidence" value="ECO:0007669"/>
    <property type="project" value="InterPro"/>
</dbReference>
<feature type="domain" description="AAA+ ATPase" evidence="1">
    <location>
        <begin position="545"/>
        <end position="670"/>
    </location>
</feature>
<dbReference type="Proteomes" id="UP000663671">
    <property type="component" value="Chromosome 5"/>
</dbReference>
<accession>A0A8A1M7U2</accession>
<dbReference type="VEuPathDB" id="FungiDB:I7I51_03952"/>
<evidence type="ECO:0000313" key="3">
    <source>
        <dbReference type="Proteomes" id="UP000663671"/>
    </source>
</evidence>
<dbReference type="Pfam" id="PF22942">
    <property type="entry name" value="DUF7025"/>
    <property type="match status" value="1"/>
</dbReference>
<dbReference type="SMART" id="SM00382">
    <property type="entry name" value="AAA"/>
    <property type="match status" value="1"/>
</dbReference>
<evidence type="ECO:0000313" key="2">
    <source>
        <dbReference type="EMBL" id="QSS61775.1"/>
    </source>
</evidence>
<dbReference type="InterPro" id="IPR003593">
    <property type="entry name" value="AAA+_ATPase"/>
</dbReference>
<reference evidence="2" key="1">
    <citation type="submission" date="2021-01" db="EMBL/GenBank/DDBJ databases">
        <title>Chromosome-level genome assembly of a human fungal pathogen reveals clustering of transcriptionally co-regulated genes.</title>
        <authorList>
            <person name="Voorhies M."/>
            <person name="Cohen S."/>
            <person name="Shea T.P."/>
            <person name="Petrus S."/>
            <person name="Munoz J.F."/>
            <person name="Poplawski S."/>
            <person name="Goldman W.E."/>
            <person name="Michael T."/>
            <person name="Cuomo C.A."/>
            <person name="Sil A."/>
            <person name="Beyhan S."/>
        </authorList>
    </citation>
    <scope>NUCLEOTIDE SEQUENCE</scope>
    <source>
        <strain evidence="2">WU24</strain>
    </source>
</reference>